<dbReference type="EMBL" id="JAULSY010000136">
    <property type="protein sequence ID" value="KAK0662924.1"/>
    <property type="molecule type" value="Genomic_DNA"/>
</dbReference>
<feature type="region of interest" description="Disordered" evidence="1">
    <location>
        <begin position="264"/>
        <end position="308"/>
    </location>
</feature>
<name>A0AA39Z2F7_9PEZI</name>
<evidence type="ECO:0000313" key="3">
    <source>
        <dbReference type="EMBL" id="KAK0662924.1"/>
    </source>
</evidence>
<gene>
    <name evidence="3" type="ORF">QBC41DRAFT_329476</name>
</gene>
<evidence type="ECO:0000256" key="2">
    <source>
        <dbReference type="SAM" id="SignalP"/>
    </source>
</evidence>
<accession>A0AA39Z2F7</accession>
<keyword evidence="4" id="KW-1185">Reference proteome</keyword>
<protein>
    <submittedName>
        <fullName evidence="3">Uncharacterized protein</fullName>
    </submittedName>
</protein>
<keyword evidence="2" id="KW-0732">Signal</keyword>
<dbReference type="AlphaFoldDB" id="A0AA39Z2F7"/>
<feature type="signal peptide" evidence="2">
    <location>
        <begin position="1"/>
        <end position="21"/>
    </location>
</feature>
<sequence length="330" mass="35551">MYSFSKAAALATVSLVTLASAQSNLDVALAAYSNPNATHNITFNPYPNVKQLADLEWTWRINISDSLTDPFFNVSTDFIVRTSYEFIWEDSPLNSTLAEAIPELGNQSFCAVQLVLSERGWPANITNLWTDEDANSTSCAPVLGQDCVDAIIKSAGSNNGGPCLSPGGRWEDAPECASSLGYMYSSRLVSGKQFIDLSQARSGVPFTGLASRQYSDLDNKTLYENYLNDIHMLFINAPVDLVRENGIFDTHAPKQLLCMRVNTSRREVDDDDEGGNDEGNDGGNDDGNGGNDSEEGNEGGDGGNAAGRDSANWWTMTGALLITAMIGVAL</sequence>
<organism evidence="3 4">
    <name type="scientific">Cercophora samala</name>
    <dbReference type="NCBI Taxonomy" id="330535"/>
    <lineage>
        <taxon>Eukaryota</taxon>
        <taxon>Fungi</taxon>
        <taxon>Dikarya</taxon>
        <taxon>Ascomycota</taxon>
        <taxon>Pezizomycotina</taxon>
        <taxon>Sordariomycetes</taxon>
        <taxon>Sordariomycetidae</taxon>
        <taxon>Sordariales</taxon>
        <taxon>Lasiosphaeriaceae</taxon>
        <taxon>Cercophora</taxon>
    </lineage>
</organism>
<dbReference type="Proteomes" id="UP001174997">
    <property type="component" value="Unassembled WGS sequence"/>
</dbReference>
<feature type="compositionally biased region" description="Acidic residues" evidence="1">
    <location>
        <begin position="269"/>
        <end position="284"/>
    </location>
</feature>
<comment type="caution">
    <text evidence="3">The sequence shown here is derived from an EMBL/GenBank/DDBJ whole genome shotgun (WGS) entry which is preliminary data.</text>
</comment>
<proteinExistence type="predicted"/>
<feature type="chain" id="PRO_5041314249" evidence="2">
    <location>
        <begin position="22"/>
        <end position="330"/>
    </location>
</feature>
<evidence type="ECO:0000313" key="4">
    <source>
        <dbReference type="Proteomes" id="UP001174997"/>
    </source>
</evidence>
<evidence type="ECO:0000256" key="1">
    <source>
        <dbReference type="SAM" id="MobiDB-lite"/>
    </source>
</evidence>
<reference evidence="3" key="1">
    <citation type="submission" date="2023-06" db="EMBL/GenBank/DDBJ databases">
        <title>Genome-scale phylogeny and comparative genomics of the fungal order Sordariales.</title>
        <authorList>
            <consortium name="Lawrence Berkeley National Laboratory"/>
            <person name="Hensen N."/>
            <person name="Bonometti L."/>
            <person name="Westerberg I."/>
            <person name="Brannstrom I.O."/>
            <person name="Guillou S."/>
            <person name="Cros-Aarteil S."/>
            <person name="Calhoun S."/>
            <person name="Haridas S."/>
            <person name="Kuo A."/>
            <person name="Mondo S."/>
            <person name="Pangilinan J."/>
            <person name="Riley R."/>
            <person name="Labutti K."/>
            <person name="Andreopoulos B."/>
            <person name="Lipzen A."/>
            <person name="Chen C."/>
            <person name="Yanf M."/>
            <person name="Daum C."/>
            <person name="Ng V."/>
            <person name="Clum A."/>
            <person name="Steindorff A."/>
            <person name="Ohm R."/>
            <person name="Martin F."/>
            <person name="Silar P."/>
            <person name="Natvig D."/>
            <person name="Lalanne C."/>
            <person name="Gautier V."/>
            <person name="Ament-Velasquez S.L."/>
            <person name="Kruys A."/>
            <person name="Hutchinson M.I."/>
            <person name="Powell A.J."/>
            <person name="Barry K."/>
            <person name="Miller A.N."/>
            <person name="Grigoriev I.V."/>
            <person name="Debuchy R."/>
            <person name="Gladieux P."/>
            <person name="Thoren M.H."/>
            <person name="Johannesson H."/>
        </authorList>
    </citation>
    <scope>NUCLEOTIDE SEQUENCE</scope>
    <source>
        <strain evidence="3">CBS 307.81</strain>
    </source>
</reference>